<dbReference type="EMBL" id="CDPU01000062">
    <property type="protein sequence ID" value="CEO56199.1"/>
    <property type="molecule type" value="Genomic_DNA"/>
</dbReference>
<reference evidence="2" key="1">
    <citation type="submission" date="2015-01" db="EMBL/GenBank/DDBJ databases">
        <authorList>
            <person name="Durling Mikael"/>
        </authorList>
    </citation>
    <scope>NUCLEOTIDE SEQUENCE</scope>
</reference>
<dbReference type="GO" id="GO:0006740">
    <property type="term" value="P:NADPH regeneration"/>
    <property type="evidence" value="ECO:0007669"/>
    <property type="project" value="TreeGrafter"/>
</dbReference>
<dbReference type="InterPro" id="IPR036291">
    <property type="entry name" value="NAD(P)-bd_dom_sf"/>
</dbReference>
<dbReference type="SUPFAM" id="SSF51735">
    <property type="entry name" value="NAD(P)-binding Rossmann-fold domains"/>
    <property type="match status" value="1"/>
</dbReference>
<organism evidence="2">
    <name type="scientific">Bionectria ochroleuca</name>
    <name type="common">Gliocladium roseum</name>
    <dbReference type="NCBI Taxonomy" id="29856"/>
    <lineage>
        <taxon>Eukaryota</taxon>
        <taxon>Fungi</taxon>
        <taxon>Dikarya</taxon>
        <taxon>Ascomycota</taxon>
        <taxon>Pezizomycotina</taxon>
        <taxon>Sordariomycetes</taxon>
        <taxon>Hypocreomycetidae</taxon>
        <taxon>Hypocreales</taxon>
        <taxon>Bionectriaceae</taxon>
        <taxon>Clonostachys</taxon>
    </lineage>
</organism>
<name>A0A0B7KGI0_BIOOC</name>
<gene>
    <name evidence="2" type="ORF">BN869_000012257_1</name>
</gene>
<dbReference type="InterPro" id="IPR000683">
    <property type="entry name" value="Gfo/Idh/MocA-like_OxRdtase_N"/>
</dbReference>
<dbReference type="PANTHER" id="PTHR42840:SF7">
    <property type="entry name" value="BINDING ROSSMANN FOLD OXIDOREDUCTASE, PUTATIVE (AFU_ORTHOLOGUE AFUA_4G10190)-RELATED"/>
    <property type="match status" value="1"/>
</dbReference>
<dbReference type="AlphaFoldDB" id="A0A0B7KGI0"/>
<dbReference type="Gene3D" id="3.30.360.10">
    <property type="entry name" value="Dihydrodipicolinate Reductase, domain 2"/>
    <property type="match status" value="1"/>
</dbReference>
<evidence type="ECO:0000259" key="1">
    <source>
        <dbReference type="Pfam" id="PF01408"/>
    </source>
</evidence>
<dbReference type="GO" id="GO:0016491">
    <property type="term" value="F:oxidoreductase activity"/>
    <property type="evidence" value="ECO:0007669"/>
    <property type="project" value="TreeGrafter"/>
</dbReference>
<dbReference type="GO" id="GO:0000166">
    <property type="term" value="F:nucleotide binding"/>
    <property type="evidence" value="ECO:0007669"/>
    <property type="project" value="InterPro"/>
</dbReference>
<accession>A0A0B7KGI0</accession>
<protein>
    <recommendedName>
        <fullName evidence="1">Gfo/Idh/MocA-like oxidoreductase N-terminal domain-containing protein</fullName>
    </recommendedName>
</protein>
<dbReference type="Pfam" id="PF01408">
    <property type="entry name" value="GFO_IDH_MocA"/>
    <property type="match status" value="1"/>
</dbReference>
<sequence>MSSSRILGVGIIGAGEVFQVCHGPCLFLLSHQYKIESICDISQTQLNHSATKFHIPHKTSEPQEVIDHPKVDVVFILTSDDSHEALAIASLKANKHVFVEKPMTLSIPSAERILAAQNDSKAKAFVGYMRRYAPSYVNAFKREIAAIPKILYARVRDFSGPNAQFVNQSGTFQVKGTDFPPGANEERNQRFESLFKEAFPGQEITDEKRRLCRFLGSLGSHDLSLMRETLGFPEAVLGASANDPFYSAILSFRNSDGSPYSVTYESGIDSVPSFDAHIAVYGSTKRVSIKYDSPYVKGLPITVEVEELNEHGEIQRRSVLSSYEDCYTAEFQELYESLVNGKPIKTTVEDASQDLKLFDMIYRKLGN</sequence>
<dbReference type="PANTHER" id="PTHR42840">
    <property type="entry name" value="NAD(P)-BINDING ROSSMANN-FOLD SUPERFAMILY PROTEIN-RELATED"/>
    <property type="match status" value="1"/>
</dbReference>
<feature type="domain" description="Gfo/Idh/MocA-like oxidoreductase N-terminal" evidence="1">
    <location>
        <begin position="8"/>
        <end position="128"/>
    </location>
</feature>
<dbReference type="Gene3D" id="3.40.50.720">
    <property type="entry name" value="NAD(P)-binding Rossmann-like Domain"/>
    <property type="match status" value="1"/>
</dbReference>
<proteinExistence type="predicted"/>
<dbReference type="GO" id="GO:0005737">
    <property type="term" value="C:cytoplasm"/>
    <property type="evidence" value="ECO:0007669"/>
    <property type="project" value="TreeGrafter"/>
</dbReference>
<evidence type="ECO:0000313" key="2">
    <source>
        <dbReference type="EMBL" id="CEO56199.1"/>
    </source>
</evidence>